<keyword evidence="3" id="KW-1185">Reference proteome</keyword>
<proteinExistence type="predicted"/>
<reference evidence="1" key="1">
    <citation type="submission" date="2021-02" db="EMBL/GenBank/DDBJ databases">
        <authorList>
            <person name="Nowell W R."/>
        </authorList>
    </citation>
    <scope>NUCLEOTIDE SEQUENCE</scope>
</reference>
<dbReference type="EMBL" id="CAJNOR010006909">
    <property type="protein sequence ID" value="CAF1606381.1"/>
    <property type="molecule type" value="Genomic_DNA"/>
</dbReference>
<dbReference type="EMBL" id="CAJNOJ010001528">
    <property type="protein sequence ID" value="CAF1552538.1"/>
    <property type="molecule type" value="Genomic_DNA"/>
</dbReference>
<evidence type="ECO:0000313" key="2">
    <source>
        <dbReference type="EMBL" id="CAF1606381.1"/>
    </source>
</evidence>
<dbReference type="AlphaFoldDB" id="A0A815WVC1"/>
<sequence length="97" mass="10619">MSTTVNTITDEQVAEVHVSDENKSNLLSSERSLMGFVFGVRECVLGTYSCSADTHSSNPIIGICSRNILPKPAELLRGSYGVDRSTYGWEKDLRSCS</sequence>
<evidence type="ECO:0000313" key="3">
    <source>
        <dbReference type="Proteomes" id="UP000663828"/>
    </source>
</evidence>
<name>A0A815WVC1_ADIRI</name>
<accession>A0A815WVC1</accession>
<dbReference type="Proteomes" id="UP000663852">
    <property type="component" value="Unassembled WGS sequence"/>
</dbReference>
<protein>
    <submittedName>
        <fullName evidence="1">Uncharacterized protein</fullName>
    </submittedName>
</protein>
<evidence type="ECO:0000313" key="1">
    <source>
        <dbReference type="EMBL" id="CAF1552538.1"/>
    </source>
</evidence>
<comment type="caution">
    <text evidence="1">The sequence shown here is derived from an EMBL/GenBank/DDBJ whole genome shotgun (WGS) entry which is preliminary data.</text>
</comment>
<dbReference type="Proteomes" id="UP000663828">
    <property type="component" value="Unassembled WGS sequence"/>
</dbReference>
<evidence type="ECO:0000313" key="4">
    <source>
        <dbReference type="Proteomes" id="UP000663852"/>
    </source>
</evidence>
<organism evidence="1 4">
    <name type="scientific">Adineta ricciae</name>
    <name type="common">Rotifer</name>
    <dbReference type="NCBI Taxonomy" id="249248"/>
    <lineage>
        <taxon>Eukaryota</taxon>
        <taxon>Metazoa</taxon>
        <taxon>Spiralia</taxon>
        <taxon>Gnathifera</taxon>
        <taxon>Rotifera</taxon>
        <taxon>Eurotatoria</taxon>
        <taxon>Bdelloidea</taxon>
        <taxon>Adinetida</taxon>
        <taxon>Adinetidae</taxon>
        <taxon>Adineta</taxon>
    </lineage>
</organism>
<gene>
    <name evidence="1" type="ORF">EDS130_LOCUS46101</name>
    <name evidence="2" type="ORF">XAT740_LOCUS48329</name>
</gene>